<keyword evidence="3" id="KW-1185">Reference proteome</keyword>
<keyword evidence="1" id="KW-0812">Transmembrane</keyword>
<protein>
    <submittedName>
        <fullName evidence="2">Uncharacterized protein</fullName>
    </submittedName>
</protein>
<keyword evidence="1" id="KW-0472">Membrane</keyword>
<dbReference type="Proteomes" id="UP000033140">
    <property type="component" value="Unassembled WGS sequence"/>
</dbReference>
<organism evidence="2 3">
    <name type="scientific">Saitoella complicata (strain BCRC 22490 / CBS 7301 / JCM 7358 / NBRC 10748 / NRRL Y-17804)</name>
    <dbReference type="NCBI Taxonomy" id="698492"/>
    <lineage>
        <taxon>Eukaryota</taxon>
        <taxon>Fungi</taxon>
        <taxon>Dikarya</taxon>
        <taxon>Ascomycota</taxon>
        <taxon>Taphrinomycotina</taxon>
        <taxon>Taphrinomycotina incertae sedis</taxon>
        <taxon>Saitoella</taxon>
    </lineage>
</organism>
<accession>A0A0E9NGB4</accession>
<evidence type="ECO:0000313" key="2">
    <source>
        <dbReference type="EMBL" id="GAO48869.1"/>
    </source>
</evidence>
<feature type="transmembrane region" description="Helical" evidence="1">
    <location>
        <begin position="29"/>
        <end position="48"/>
    </location>
</feature>
<dbReference type="EMBL" id="BACD03000018">
    <property type="protein sequence ID" value="GAO48869.1"/>
    <property type="molecule type" value="Genomic_DNA"/>
</dbReference>
<comment type="caution">
    <text evidence="2">The sequence shown here is derived from an EMBL/GenBank/DDBJ whole genome shotgun (WGS) entry which is preliminary data.</text>
</comment>
<gene>
    <name evidence="2" type="ORF">G7K_3033-t1</name>
</gene>
<sequence>MCDRPVLVWFISLLNWARAQGKIRLIDCVVISFFLYFSGLSILGFLIIPRSLGRASSIYTALLHRRFHPSI</sequence>
<dbReference type="AlphaFoldDB" id="A0A0E9NGB4"/>
<reference evidence="2 3" key="1">
    <citation type="journal article" date="2011" name="J. Gen. Appl. Microbiol.">
        <title>Draft genome sequencing of the enigmatic yeast Saitoella complicata.</title>
        <authorList>
            <person name="Nishida H."/>
            <person name="Hamamoto M."/>
            <person name="Sugiyama J."/>
        </authorList>
    </citation>
    <scope>NUCLEOTIDE SEQUENCE [LARGE SCALE GENOMIC DNA]</scope>
    <source>
        <strain evidence="2 3">NRRL Y-17804</strain>
    </source>
</reference>
<name>A0A0E9NGB4_SAICN</name>
<keyword evidence="1" id="KW-1133">Transmembrane helix</keyword>
<reference evidence="2 3" key="3">
    <citation type="journal article" date="2015" name="Genome Announc.">
        <title>Draft Genome Sequence of the Archiascomycetous Yeast Saitoella complicata.</title>
        <authorList>
            <person name="Yamauchi K."/>
            <person name="Kondo S."/>
            <person name="Hamamoto M."/>
            <person name="Takahashi Y."/>
            <person name="Ogura Y."/>
            <person name="Hayashi T."/>
            <person name="Nishida H."/>
        </authorList>
    </citation>
    <scope>NUCLEOTIDE SEQUENCE [LARGE SCALE GENOMIC DNA]</scope>
    <source>
        <strain evidence="2 3">NRRL Y-17804</strain>
    </source>
</reference>
<evidence type="ECO:0000256" key="1">
    <source>
        <dbReference type="SAM" id="Phobius"/>
    </source>
</evidence>
<evidence type="ECO:0000313" key="3">
    <source>
        <dbReference type="Proteomes" id="UP000033140"/>
    </source>
</evidence>
<proteinExistence type="predicted"/>
<reference evidence="2 3" key="2">
    <citation type="journal article" date="2014" name="J. Gen. Appl. Microbiol.">
        <title>The early diverging ascomycetous budding yeast Saitoella complicata has three histone deacetylases belonging to the Clr6, Hos2, and Rpd3 lineages.</title>
        <authorList>
            <person name="Nishida H."/>
            <person name="Matsumoto T."/>
            <person name="Kondo S."/>
            <person name="Hamamoto M."/>
            <person name="Yoshikawa H."/>
        </authorList>
    </citation>
    <scope>NUCLEOTIDE SEQUENCE [LARGE SCALE GENOMIC DNA]</scope>
    <source>
        <strain evidence="2 3">NRRL Y-17804</strain>
    </source>
</reference>